<name>A0AA88U9Q5_9ASTE</name>
<dbReference type="EMBL" id="JAVXUO010003050">
    <property type="protein sequence ID" value="KAK2967157.1"/>
    <property type="molecule type" value="Genomic_DNA"/>
</dbReference>
<organism evidence="1 2">
    <name type="scientific">Escallonia rubra</name>
    <dbReference type="NCBI Taxonomy" id="112253"/>
    <lineage>
        <taxon>Eukaryota</taxon>
        <taxon>Viridiplantae</taxon>
        <taxon>Streptophyta</taxon>
        <taxon>Embryophyta</taxon>
        <taxon>Tracheophyta</taxon>
        <taxon>Spermatophyta</taxon>
        <taxon>Magnoliopsida</taxon>
        <taxon>eudicotyledons</taxon>
        <taxon>Gunneridae</taxon>
        <taxon>Pentapetalae</taxon>
        <taxon>asterids</taxon>
        <taxon>campanulids</taxon>
        <taxon>Escalloniales</taxon>
        <taxon>Escalloniaceae</taxon>
        <taxon>Escallonia</taxon>
    </lineage>
</organism>
<proteinExistence type="predicted"/>
<evidence type="ECO:0000313" key="1">
    <source>
        <dbReference type="EMBL" id="KAK2967157.1"/>
    </source>
</evidence>
<comment type="caution">
    <text evidence="1">The sequence shown here is derived from an EMBL/GenBank/DDBJ whole genome shotgun (WGS) entry which is preliminary data.</text>
</comment>
<protein>
    <submittedName>
        <fullName evidence="1">Uncharacterized protein</fullName>
    </submittedName>
</protein>
<gene>
    <name evidence="1" type="ORF">RJ640_026548</name>
</gene>
<dbReference type="AlphaFoldDB" id="A0AA88U9Q5"/>
<evidence type="ECO:0000313" key="2">
    <source>
        <dbReference type="Proteomes" id="UP001187471"/>
    </source>
</evidence>
<sequence>MEPIESFSIVTGKHLMSLRFVDHDNDIDFRMHIGNNDCQNQSSREHVLMQLVGLLGLNPHFNPMLCGAWALHFHYIDVNCHAKGCLIHHYEAELLQHCGEKLVPSIRYTPAQLKTIPKETAAFYVAVC</sequence>
<accession>A0AA88U9Q5</accession>
<reference evidence="1" key="1">
    <citation type="submission" date="2022-12" db="EMBL/GenBank/DDBJ databases">
        <title>Draft genome assemblies for two species of Escallonia (Escalloniales).</title>
        <authorList>
            <person name="Chanderbali A."/>
            <person name="Dervinis C."/>
            <person name="Anghel I."/>
            <person name="Soltis D."/>
            <person name="Soltis P."/>
            <person name="Zapata F."/>
        </authorList>
    </citation>
    <scope>NUCLEOTIDE SEQUENCE</scope>
    <source>
        <strain evidence="1">UCBG92.1500</strain>
        <tissue evidence="1">Leaf</tissue>
    </source>
</reference>
<keyword evidence="2" id="KW-1185">Reference proteome</keyword>
<dbReference type="Proteomes" id="UP001187471">
    <property type="component" value="Unassembled WGS sequence"/>
</dbReference>